<accession>A0A4R2NBL6</accession>
<evidence type="ECO:0000313" key="1">
    <source>
        <dbReference type="EMBL" id="TCP18438.1"/>
    </source>
</evidence>
<name>A0A4R2NBL6_9PAST</name>
<dbReference type="RefSeq" id="WP_132500692.1">
    <property type="nucleotide sequence ID" value="NZ_LVXA01000001.1"/>
</dbReference>
<gene>
    <name evidence="1" type="ORF">EV693_102117</name>
</gene>
<keyword evidence="2" id="KW-1185">Reference proteome</keyword>
<dbReference type="EMBL" id="SLXJ01000002">
    <property type="protein sequence ID" value="TCP18438.1"/>
    <property type="molecule type" value="Genomic_DNA"/>
</dbReference>
<evidence type="ECO:0008006" key="3">
    <source>
        <dbReference type="Google" id="ProtNLM"/>
    </source>
</evidence>
<comment type="caution">
    <text evidence="1">The sequence shown here is derived from an EMBL/GenBank/DDBJ whole genome shotgun (WGS) entry which is preliminary data.</text>
</comment>
<organism evidence="1 2">
    <name type="scientific">Nicoletella semolina</name>
    <dbReference type="NCBI Taxonomy" id="271160"/>
    <lineage>
        <taxon>Bacteria</taxon>
        <taxon>Pseudomonadati</taxon>
        <taxon>Pseudomonadota</taxon>
        <taxon>Gammaproteobacteria</taxon>
        <taxon>Pasteurellales</taxon>
        <taxon>Pasteurellaceae</taxon>
        <taxon>Nicoletella</taxon>
    </lineage>
</organism>
<reference evidence="1 2" key="1">
    <citation type="submission" date="2019-03" db="EMBL/GenBank/DDBJ databases">
        <title>Genomic Encyclopedia of Type Strains, Phase IV (KMG-IV): sequencing the most valuable type-strain genomes for metagenomic binning, comparative biology and taxonomic classification.</title>
        <authorList>
            <person name="Goeker M."/>
        </authorList>
    </citation>
    <scope>NUCLEOTIDE SEQUENCE [LARGE SCALE GENOMIC DNA]</scope>
    <source>
        <strain evidence="1 2">DSM 16380</strain>
    </source>
</reference>
<protein>
    <recommendedName>
        <fullName evidence="3">Beta-ketoacyl synthase-like protein</fullName>
    </recommendedName>
</protein>
<dbReference type="OrthoDB" id="7061549at2"/>
<sequence>MKIYIKDWCFFQDEMMYHGIDNSYKLAYDIILAGKRIRNLDIQAKSLLCCFEVMKRKNNFDQFSSIINCTSFGSFDSVTKLLVESYQNSRPYQISPGNIPNTVINSSAGIAAIEYNIQGPNISISADELSFYSSLIKVKSIFLNSQSDEIFLSAIENWDNSYGEELLLEFGVKSRENLPFSKVYANLFLLSKASSSVSIIFTKMGRIFNLSNIDSVIMEIINYLKIDKNKIIYSNIWSYNPISSPIFNDINNASILPRKYGYLMAALGSYQCNDIIQHLVPSTYGMQLTIDKDGFYGICILYKD</sequence>
<evidence type="ECO:0000313" key="2">
    <source>
        <dbReference type="Proteomes" id="UP000295537"/>
    </source>
</evidence>
<dbReference type="Proteomes" id="UP000295537">
    <property type="component" value="Unassembled WGS sequence"/>
</dbReference>
<proteinExistence type="predicted"/>
<dbReference type="AlphaFoldDB" id="A0A4R2NBL6"/>